<feature type="region of interest" description="Disordered" evidence="2">
    <location>
        <begin position="67"/>
        <end position="92"/>
    </location>
</feature>
<evidence type="ECO:0000256" key="2">
    <source>
        <dbReference type="SAM" id="MobiDB-lite"/>
    </source>
</evidence>
<gene>
    <name evidence="3" type="ORF">Tci_626090</name>
</gene>
<sequence length="313" mass="35504">ALEKQIKELNNTVFKRNQSAQTVHMLTKSQFFYDHTTKQALETLMLAEESRSKMLLKQIDPKISEKKVNTTPNYVDSPEPTPSSRPTKVEVPKELPKVSMEDKIKKKLEEIETFNIELDHRVTKIIAENEHLKQTYKKLKEKAVMDDDVPSHPIDPELLKVDVAPLAAKLQNNRTVHSDYLRHTQEETTTLRGIVKQGRSLNPLNTSLDYALGNACPLTRFITTAKVLFRKLIALESNRPKPMVTLVYSRKPKASRNNVLVSKFKNNKSLSANKKEPNKSWGSTVSNVPSSSIDECRLSKLFSSIWTPAAPST</sequence>
<feature type="compositionally biased region" description="Polar residues" evidence="2">
    <location>
        <begin position="280"/>
        <end position="291"/>
    </location>
</feature>
<accession>A0A699JUE3</accession>
<protein>
    <submittedName>
        <fullName evidence="3">Uncharacterized protein</fullName>
    </submittedName>
</protein>
<dbReference type="AlphaFoldDB" id="A0A699JUE3"/>
<dbReference type="EMBL" id="BKCJ010442196">
    <property type="protein sequence ID" value="GFA54118.1"/>
    <property type="molecule type" value="Genomic_DNA"/>
</dbReference>
<evidence type="ECO:0000313" key="3">
    <source>
        <dbReference type="EMBL" id="GFA54118.1"/>
    </source>
</evidence>
<feature type="non-terminal residue" evidence="3">
    <location>
        <position position="1"/>
    </location>
</feature>
<name>A0A699JUE3_TANCI</name>
<evidence type="ECO:0000256" key="1">
    <source>
        <dbReference type="SAM" id="Coils"/>
    </source>
</evidence>
<organism evidence="3">
    <name type="scientific">Tanacetum cinerariifolium</name>
    <name type="common">Dalmatian daisy</name>
    <name type="synonym">Chrysanthemum cinerariifolium</name>
    <dbReference type="NCBI Taxonomy" id="118510"/>
    <lineage>
        <taxon>Eukaryota</taxon>
        <taxon>Viridiplantae</taxon>
        <taxon>Streptophyta</taxon>
        <taxon>Embryophyta</taxon>
        <taxon>Tracheophyta</taxon>
        <taxon>Spermatophyta</taxon>
        <taxon>Magnoliopsida</taxon>
        <taxon>eudicotyledons</taxon>
        <taxon>Gunneridae</taxon>
        <taxon>Pentapetalae</taxon>
        <taxon>asterids</taxon>
        <taxon>campanulids</taxon>
        <taxon>Asterales</taxon>
        <taxon>Asteraceae</taxon>
        <taxon>Asteroideae</taxon>
        <taxon>Anthemideae</taxon>
        <taxon>Anthemidinae</taxon>
        <taxon>Tanacetum</taxon>
    </lineage>
</organism>
<proteinExistence type="predicted"/>
<feature type="coiled-coil region" evidence="1">
    <location>
        <begin position="97"/>
        <end position="142"/>
    </location>
</feature>
<comment type="caution">
    <text evidence="3">The sequence shown here is derived from an EMBL/GenBank/DDBJ whole genome shotgun (WGS) entry which is preliminary data.</text>
</comment>
<reference evidence="3" key="1">
    <citation type="journal article" date="2019" name="Sci. Rep.">
        <title>Draft genome of Tanacetum cinerariifolium, the natural source of mosquito coil.</title>
        <authorList>
            <person name="Yamashiro T."/>
            <person name="Shiraishi A."/>
            <person name="Satake H."/>
            <person name="Nakayama K."/>
        </authorList>
    </citation>
    <scope>NUCLEOTIDE SEQUENCE</scope>
</reference>
<keyword evidence="1" id="KW-0175">Coiled coil</keyword>
<feature type="region of interest" description="Disordered" evidence="2">
    <location>
        <begin position="266"/>
        <end position="291"/>
    </location>
</feature>